<evidence type="ECO:0000313" key="5">
    <source>
        <dbReference type="EMBL" id="CAK9001390.1"/>
    </source>
</evidence>
<reference evidence="5 6" key="1">
    <citation type="submission" date="2024-02" db="EMBL/GenBank/DDBJ databases">
        <authorList>
            <person name="Chen Y."/>
            <person name="Shah S."/>
            <person name="Dougan E. K."/>
            <person name="Thang M."/>
            <person name="Chan C."/>
        </authorList>
    </citation>
    <scope>NUCLEOTIDE SEQUENCE [LARGE SCALE GENOMIC DNA]</scope>
</reference>
<dbReference type="InterPro" id="IPR001296">
    <property type="entry name" value="Glyco_trans_1"/>
</dbReference>
<dbReference type="GO" id="GO:0016740">
    <property type="term" value="F:transferase activity"/>
    <property type="evidence" value="ECO:0007669"/>
    <property type="project" value="UniProtKB-KW"/>
</dbReference>
<evidence type="ECO:0000259" key="3">
    <source>
        <dbReference type="Pfam" id="PF00534"/>
    </source>
</evidence>
<keyword evidence="2 5" id="KW-0808">Transferase</keyword>
<dbReference type="PANTHER" id="PTHR12526">
    <property type="entry name" value="GLYCOSYLTRANSFERASE"/>
    <property type="match status" value="1"/>
</dbReference>
<evidence type="ECO:0000256" key="1">
    <source>
        <dbReference type="ARBA" id="ARBA00022676"/>
    </source>
</evidence>
<dbReference type="EMBL" id="CAXAMM010003815">
    <property type="protein sequence ID" value="CAK9001390.1"/>
    <property type="molecule type" value="Genomic_DNA"/>
</dbReference>
<comment type="caution">
    <text evidence="5">The sequence shown here is derived from an EMBL/GenBank/DDBJ whole genome shotgun (WGS) entry which is preliminary data.</text>
</comment>
<sequence>MAALDLDCTVVIAQHGLFGFTEECIAGFRAAHGSAVPILLVDDGSGPDVLRRSQERCWTNVELIALPVRCGVTRAWNKAARCTATSRIVFLNNDVVSTGAWLERLLAPLDKPHVAISGVELRREKRVPTDVEQLLPVHEFLSGWCFALRRQTWKRLGGFDESMRLYFSDTDLQCRIAAGDAGCESTERAVVTELPVRHRGARTTSGLRLVEREANRDGRHMRLLQFCNVGNVCGGTAACAWTITRALPHWTHVVLFPRRPTEETANAFAHCRVSLFDSASIAELPARWQPDILLLHNTHPGRVPPCEDVFTVQYVHSAGSRTLADVTVVCSHWLAGQVETEQGRPPVLWQPVPIPPTCSGRSRSDGRRLRVGRLCTPTPVKWPECLVSFYAELAATRPEIDWEFVGCPDAMKSAMTEAVGGRVRFWPAGWTARSLLHTWDAVLYHHPTLTESCGRVVAESMRCGCIPIVDRRGGFCEQIEPETGFLCDRPQEFADALDRLRDRAAREEMKAAARQCAEERFSLRAFAQRWGKLLRESLGSSRRTAVER</sequence>
<keyword evidence="1" id="KW-0328">Glycosyltransferase</keyword>
<dbReference type="Pfam" id="PF00535">
    <property type="entry name" value="Glycos_transf_2"/>
    <property type="match status" value="1"/>
</dbReference>
<feature type="domain" description="Glycosyl transferase family 1" evidence="3">
    <location>
        <begin position="422"/>
        <end position="515"/>
    </location>
</feature>
<dbReference type="PANTHER" id="PTHR12526:SF640">
    <property type="entry name" value="COLANIC ACID BIOSYNTHESIS GLYCOSYLTRANSFERASE WCAL-RELATED"/>
    <property type="match status" value="1"/>
</dbReference>
<evidence type="ECO:0000256" key="2">
    <source>
        <dbReference type="ARBA" id="ARBA00022679"/>
    </source>
</evidence>
<keyword evidence="6" id="KW-1185">Reference proteome</keyword>
<gene>
    <name evidence="5" type="ORF">SCF082_LOCUS6903</name>
</gene>
<proteinExistence type="predicted"/>
<dbReference type="SUPFAM" id="SSF53448">
    <property type="entry name" value="Nucleotide-diphospho-sugar transferases"/>
    <property type="match status" value="1"/>
</dbReference>
<dbReference type="Pfam" id="PF00534">
    <property type="entry name" value="Glycos_transf_1"/>
    <property type="match status" value="1"/>
</dbReference>
<dbReference type="Proteomes" id="UP001642464">
    <property type="component" value="Unassembled WGS sequence"/>
</dbReference>
<dbReference type="InterPro" id="IPR001173">
    <property type="entry name" value="Glyco_trans_2-like"/>
</dbReference>
<dbReference type="CDD" id="cd03801">
    <property type="entry name" value="GT4_PimA-like"/>
    <property type="match status" value="1"/>
</dbReference>
<dbReference type="InterPro" id="IPR029044">
    <property type="entry name" value="Nucleotide-diphossugar_trans"/>
</dbReference>
<dbReference type="SUPFAM" id="SSF53756">
    <property type="entry name" value="UDP-Glycosyltransferase/glycogen phosphorylase"/>
    <property type="match status" value="1"/>
</dbReference>
<accession>A0ABP0IJ57</accession>
<evidence type="ECO:0000313" key="6">
    <source>
        <dbReference type="Proteomes" id="UP001642464"/>
    </source>
</evidence>
<protein>
    <submittedName>
        <fullName evidence="5">Glycosyl transferases group 1</fullName>
    </submittedName>
</protein>
<dbReference type="Gene3D" id="3.90.550.10">
    <property type="entry name" value="Spore Coat Polysaccharide Biosynthesis Protein SpsA, Chain A"/>
    <property type="match status" value="1"/>
</dbReference>
<name>A0ABP0IJ57_9DINO</name>
<evidence type="ECO:0000259" key="4">
    <source>
        <dbReference type="Pfam" id="PF00535"/>
    </source>
</evidence>
<organism evidence="5 6">
    <name type="scientific">Durusdinium trenchii</name>
    <dbReference type="NCBI Taxonomy" id="1381693"/>
    <lineage>
        <taxon>Eukaryota</taxon>
        <taxon>Sar</taxon>
        <taxon>Alveolata</taxon>
        <taxon>Dinophyceae</taxon>
        <taxon>Suessiales</taxon>
        <taxon>Symbiodiniaceae</taxon>
        <taxon>Durusdinium</taxon>
    </lineage>
</organism>
<feature type="domain" description="Glycosyltransferase 2-like" evidence="4">
    <location>
        <begin position="20"/>
        <end position="167"/>
    </location>
</feature>
<dbReference type="Gene3D" id="3.40.50.2000">
    <property type="entry name" value="Glycogen Phosphorylase B"/>
    <property type="match status" value="1"/>
</dbReference>